<sequence>MTSIGTGYDLSVSTYSPDGRVFQVEYANKAVDNSGTAIGLRVKDGVVLGVEKLVQSKLLVAGANRRIQSADLHIGMVSAGLVADGRHLVKRARDEAQSWKDIYRQPIPGKTIADRLGQYVSAYTLYSSVRPFGLSTIVGTMTDGVPSLYMIEPSGLYWGYRGCAVGKGKSVAKTEIEKLKLDEMTVYEAVNEIARIIHTCHDDAKDKDFELELSWICAESQFKHQFVPKHLKDEAERLAKMMNRKPSDETTMVGQTMPSYQAVSHGNAPQDPNIAKSSWDAENDIKDQVDTGITTENDGFSWAKLSKAIAYLDPGNLSDLQAGSVAGYKLLWLLFWCHVAGLAIQTLSIRLGVVTGRHLAQHWHRVAITRAIALVPSMLVAVLAVDRFDTMGELLNVIQSLCLPMAVIPLLKLTSSADVMTTRFKNKPSLKYICWAVSWIVIGFNAYAFLTFLQTWEYSFILVAFTVAYFGFISYLVYSPLLSREAMLSPNTPLLQ</sequence>
<dbReference type="InParanoid" id="A0A163J9T9"/>
<dbReference type="SMART" id="SM00948">
    <property type="entry name" value="Proteasome_A_N"/>
    <property type="match status" value="1"/>
</dbReference>
<evidence type="ECO:0000256" key="10">
    <source>
        <dbReference type="ARBA" id="ARBA00023242"/>
    </source>
</evidence>
<evidence type="ECO:0000256" key="3">
    <source>
        <dbReference type="ARBA" id="ARBA00004141"/>
    </source>
</evidence>
<dbReference type="GO" id="GO:0005634">
    <property type="term" value="C:nucleus"/>
    <property type="evidence" value="ECO:0007669"/>
    <property type="project" value="UniProtKB-SubCell"/>
</dbReference>
<dbReference type="GO" id="GO:0005737">
    <property type="term" value="C:cytoplasm"/>
    <property type="evidence" value="ECO:0007669"/>
    <property type="project" value="UniProtKB-SubCell"/>
</dbReference>
<comment type="similarity">
    <text evidence="11">Belongs to the peptidase T1A family.</text>
</comment>
<dbReference type="STRING" id="4829.A0A163J9T9"/>
<organism evidence="14">
    <name type="scientific">Absidia glauca</name>
    <name type="common">Pin mould</name>
    <dbReference type="NCBI Taxonomy" id="4829"/>
    <lineage>
        <taxon>Eukaryota</taxon>
        <taxon>Fungi</taxon>
        <taxon>Fungi incertae sedis</taxon>
        <taxon>Mucoromycota</taxon>
        <taxon>Mucoromycotina</taxon>
        <taxon>Mucoromycetes</taxon>
        <taxon>Mucorales</taxon>
        <taxon>Cunninghamellaceae</taxon>
        <taxon>Absidia</taxon>
    </lineage>
</organism>
<name>A0A163J9T9_ABSGL</name>
<evidence type="ECO:0000256" key="1">
    <source>
        <dbReference type="ARBA" id="ARBA00002000"/>
    </source>
</evidence>
<keyword evidence="9 12" id="KW-0472">Membrane</keyword>
<dbReference type="PROSITE" id="PS00388">
    <property type="entry name" value="PROTEASOME_ALPHA_1"/>
    <property type="match status" value="1"/>
</dbReference>
<keyword evidence="7 11" id="KW-0647">Proteasome</keyword>
<dbReference type="Proteomes" id="UP000078561">
    <property type="component" value="Unassembled WGS sequence"/>
</dbReference>
<keyword evidence="15" id="KW-1185">Reference proteome</keyword>
<dbReference type="Pfam" id="PF01566">
    <property type="entry name" value="Nramp"/>
    <property type="match status" value="2"/>
</dbReference>
<keyword evidence="8 12" id="KW-1133">Transmembrane helix</keyword>
<dbReference type="InterPro" id="IPR023332">
    <property type="entry name" value="Proteasome_alpha-type"/>
</dbReference>
<proteinExistence type="inferred from homology"/>
<evidence type="ECO:0000256" key="7">
    <source>
        <dbReference type="ARBA" id="ARBA00022942"/>
    </source>
</evidence>
<evidence type="ECO:0000313" key="14">
    <source>
        <dbReference type="EMBL" id="SAL98995.1"/>
    </source>
</evidence>
<evidence type="ECO:0000259" key="13">
    <source>
        <dbReference type="PROSITE" id="PS00388"/>
    </source>
</evidence>
<evidence type="ECO:0000313" key="15">
    <source>
        <dbReference type="Proteomes" id="UP000078561"/>
    </source>
</evidence>
<keyword evidence="6 12" id="KW-0812">Transmembrane</keyword>
<dbReference type="GO" id="GO:0006511">
    <property type="term" value="P:ubiquitin-dependent protein catabolic process"/>
    <property type="evidence" value="ECO:0007669"/>
    <property type="project" value="InterPro"/>
</dbReference>
<evidence type="ECO:0000256" key="6">
    <source>
        <dbReference type="ARBA" id="ARBA00022692"/>
    </source>
</evidence>
<dbReference type="InterPro" id="IPR000426">
    <property type="entry name" value="Proteasome_asu_N"/>
</dbReference>
<dbReference type="SUPFAM" id="SSF56235">
    <property type="entry name" value="N-terminal nucleophile aminohydrolases (Ntn hydrolases)"/>
    <property type="match status" value="1"/>
</dbReference>
<dbReference type="GO" id="GO:0019773">
    <property type="term" value="C:proteasome core complex, alpha-subunit complex"/>
    <property type="evidence" value="ECO:0007669"/>
    <property type="project" value="UniProtKB-UniRule"/>
</dbReference>
<dbReference type="OrthoDB" id="40134at2759"/>
<dbReference type="InterPro" id="IPR029055">
    <property type="entry name" value="Ntn_hydrolases_N"/>
</dbReference>
<dbReference type="CDD" id="cd03751">
    <property type="entry name" value="proteasome_alpha_type_3"/>
    <property type="match status" value="1"/>
</dbReference>
<evidence type="ECO:0000256" key="5">
    <source>
        <dbReference type="ARBA" id="ARBA00022490"/>
    </source>
</evidence>
<accession>A0A163J9T9</accession>
<feature type="transmembrane region" description="Helical" evidence="12">
    <location>
        <begin position="366"/>
        <end position="385"/>
    </location>
</feature>
<dbReference type="InterPro" id="IPR001046">
    <property type="entry name" value="NRAMP_fam"/>
</dbReference>
<dbReference type="AlphaFoldDB" id="A0A163J9T9"/>
<feature type="transmembrane region" description="Helical" evidence="12">
    <location>
        <begin position="458"/>
        <end position="478"/>
    </location>
</feature>
<dbReference type="Pfam" id="PF00227">
    <property type="entry name" value="Proteasome"/>
    <property type="match status" value="1"/>
</dbReference>
<dbReference type="FunCoup" id="A0A163J9T9">
    <property type="interactions" value="1044"/>
</dbReference>
<feature type="domain" description="Proteasome alpha-type subunits" evidence="13">
    <location>
        <begin position="8"/>
        <end position="30"/>
    </location>
</feature>
<comment type="function">
    <text evidence="1">The proteasome is a multicatalytic proteinase complex which is characterized by its ability to cleave peptides with Arg, Phe, Tyr, Leu, and Glu adjacent to the leaving group at neutral or slightly basic pH. The proteasome has an ATP-dependent proteolytic activity.</text>
</comment>
<evidence type="ECO:0000256" key="2">
    <source>
        <dbReference type="ARBA" id="ARBA00004123"/>
    </source>
</evidence>
<dbReference type="FunFam" id="3.60.20.10:FF:000007">
    <property type="entry name" value="Proteasome subunit alpha type"/>
    <property type="match status" value="1"/>
</dbReference>
<keyword evidence="5" id="KW-0963">Cytoplasm</keyword>
<evidence type="ECO:0000256" key="4">
    <source>
        <dbReference type="ARBA" id="ARBA00004496"/>
    </source>
</evidence>
<dbReference type="InterPro" id="IPR001353">
    <property type="entry name" value="Proteasome_sua/b"/>
</dbReference>
<evidence type="ECO:0000256" key="11">
    <source>
        <dbReference type="PROSITE-ProRule" id="PRU00808"/>
    </source>
</evidence>
<dbReference type="GO" id="GO:0046873">
    <property type="term" value="F:metal ion transmembrane transporter activity"/>
    <property type="evidence" value="ECO:0007669"/>
    <property type="project" value="InterPro"/>
</dbReference>
<dbReference type="Gene3D" id="3.60.20.10">
    <property type="entry name" value="Glutamine Phosphoribosylpyrophosphate, subunit 1, domain 1"/>
    <property type="match status" value="1"/>
</dbReference>
<feature type="transmembrane region" description="Helical" evidence="12">
    <location>
        <begin position="391"/>
        <end position="411"/>
    </location>
</feature>
<gene>
    <name evidence="14" type="primary">ABSGL_04566.1 scaffold 5475</name>
</gene>
<keyword evidence="10" id="KW-0539">Nucleus</keyword>
<evidence type="ECO:0000256" key="9">
    <source>
        <dbReference type="ARBA" id="ARBA00023136"/>
    </source>
</evidence>
<feature type="transmembrane region" description="Helical" evidence="12">
    <location>
        <begin position="432"/>
        <end position="452"/>
    </location>
</feature>
<dbReference type="PANTHER" id="PTHR11599">
    <property type="entry name" value="PROTEASOME SUBUNIT ALPHA/BETA"/>
    <property type="match status" value="1"/>
</dbReference>
<feature type="transmembrane region" description="Helical" evidence="12">
    <location>
        <begin position="330"/>
        <end position="354"/>
    </location>
</feature>
<evidence type="ECO:0000256" key="12">
    <source>
        <dbReference type="SAM" id="Phobius"/>
    </source>
</evidence>
<evidence type="ECO:0000256" key="8">
    <source>
        <dbReference type="ARBA" id="ARBA00022989"/>
    </source>
</evidence>
<reference evidence="14" key="1">
    <citation type="submission" date="2016-04" db="EMBL/GenBank/DDBJ databases">
        <authorList>
            <person name="Evans L.H."/>
            <person name="Alamgir A."/>
            <person name="Owens N."/>
            <person name="Weber N.D."/>
            <person name="Virtaneva K."/>
            <person name="Barbian K."/>
            <person name="Babar A."/>
            <person name="Rosenke K."/>
        </authorList>
    </citation>
    <scope>NUCLEOTIDE SEQUENCE [LARGE SCALE GENOMIC DNA]</scope>
    <source>
        <strain evidence="14">CBS 101.48</strain>
    </source>
</reference>
<dbReference type="EMBL" id="LT552383">
    <property type="protein sequence ID" value="SAL98995.1"/>
    <property type="molecule type" value="Genomic_DNA"/>
</dbReference>
<dbReference type="Pfam" id="PF10584">
    <property type="entry name" value="Proteasome_A_N"/>
    <property type="match status" value="1"/>
</dbReference>
<dbReference type="InterPro" id="IPR050115">
    <property type="entry name" value="Proteasome_alpha"/>
</dbReference>
<protein>
    <recommendedName>
        <fullName evidence="13">Proteasome alpha-type subunits domain-containing protein</fullName>
    </recommendedName>
</protein>
<dbReference type="GO" id="GO:0016020">
    <property type="term" value="C:membrane"/>
    <property type="evidence" value="ECO:0007669"/>
    <property type="project" value="UniProtKB-SubCell"/>
</dbReference>
<dbReference type="PROSITE" id="PS51475">
    <property type="entry name" value="PROTEASOME_ALPHA_2"/>
    <property type="match status" value="1"/>
</dbReference>
<comment type="subcellular location">
    <subcellularLocation>
        <location evidence="4">Cytoplasm</location>
    </subcellularLocation>
    <subcellularLocation>
        <location evidence="3">Membrane</location>
        <topology evidence="3">Multi-pass membrane protein</topology>
    </subcellularLocation>
    <subcellularLocation>
        <location evidence="2">Nucleus</location>
    </subcellularLocation>
</comment>